<sequence>MEEINDFQQEPDESLFRAWERFRELLMKCPQHYLTNMQKVVLFYNRLDVPTRQILDSKGVIATKTAANEKAAIQEMVEYSQKWQMEHQEPKVLKLLMGWLLSKLNSTISGEKLRRSRPYAVSDSRISNIFSETVPFPRRLHDYCYDEWKEAHKLKILETYSIGTTLHDNTLPQKEKDPGRDLIHTRLTVELVDNTIKHQRGIAKNMLVRIGKLIFPVDFIILDIPEDDEVLLILGRPFLSTTHAKIDGFKRKITLRVGEEKIIFKSIKLTTSIIRRVYMFTMYLDSKTKLIGEVVNRSFVPHYGDYIKLNDLAMPLEPRMDQDNNFEPTLDEIIIVSEPSYKSCYIIKFSCMIGYKHVIVDFLPTLSINMMTKCFYNSIIKDEDDHEMEDLAGTLIYIPIFIKSFSIISGFTIIDDMDETSGVVLGMLFCKKFVSCQKIMEKFAPRDECERLKEE</sequence>
<evidence type="ECO:0008006" key="2">
    <source>
        <dbReference type="Google" id="ProtNLM"/>
    </source>
</evidence>
<evidence type="ECO:0000313" key="1">
    <source>
        <dbReference type="EMBL" id="GEU64340.1"/>
    </source>
</evidence>
<comment type="caution">
    <text evidence="1">The sequence shown here is derived from an EMBL/GenBank/DDBJ whole genome shotgun (WGS) entry which is preliminary data.</text>
</comment>
<dbReference type="InterPro" id="IPR021109">
    <property type="entry name" value="Peptidase_aspartic_dom_sf"/>
</dbReference>
<dbReference type="AlphaFoldDB" id="A0A6L2LSW2"/>
<accession>A0A6L2LSW2</accession>
<gene>
    <name evidence="1" type="ORF">Tci_036318</name>
</gene>
<protein>
    <recommendedName>
        <fullName evidence="2">Reverse transcriptase domain-containing protein</fullName>
    </recommendedName>
</protein>
<name>A0A6L2LSW2_TANCI</name>
<proteinExistence type="predicted"/>
<dbReference type="CDD" id="cd00303">
    <property type="entry name" value="retropepsin_like"/>
    <property type="match status" value="1"/>
</dbReference>
<dbReference type="EMBL" id="BKCJ010005003">
    <property type="protein sequence ID" value="GEU64340.1"/>
    <property type="molecule type" value="Genomic_DNA"/>
</dbReference>
<dbReference type="Gene3D" id="2.40.70.10">
    <property type="entry name" value="Acid Proteases"/>
    <property type="match status" value="1"/>
</dbReference>
<organism evidence="1">
    <name type="scientific">Tanacetum cinerariifolium</name>
    <name type="common">Dalmatian daisy</name>
    <name type="synonym">Chrysanthemum cinerariifolium</name>
    <dbReference type="NCBI Taxonomy" id="118510"/>
    <lineage>
        <taxon>Eukaryota</taxon>
        <taxon>Viridiplantae</taxon>
        <taxon>Streptophyta</taxon>
        <taxon>Embryophyta</taxon>
        <taxon>Tracheophyta</taxon>
        <taxon>Spermatophyta</taxon>
        <taxon>Magnoliopsida</taxon>
        <taxon>eudicotyledons</taxon>
        <taxon>Gunneridae</taxon>
        <taxon>Pentapetalae</taxon>
        <taxon>asterids</taxon>
        <taxon>campanulids</taxon>
        <taxon>Asterales</taxon>
        <taxon>Asteraceae</taxon>
        <taxon>Asteroideae</taxon>
        <taxon>Anthemideae</taxon>
        <taxon>Anthemidinae</taxon>
        <taxon>Tanacetum</taxon>
    </lineage>
</organism>
<reference evidence="1" key="1">
    <citation type="journal article" date="2019" name="Sci. Rep.">
        <title>Draft genome of Tanacetum cinerariifolium, the natural source of mosquito coil.</title>
        <authorList>
            <person name="Yamashiro T."/>
            <person name="Shiraishi A."/>
            <person name="Satake H."/>
            <person name="Nakayama K."/>
        </authorList>
    </citation>
    <scope>NUCLEOTIDE SEQUENCE</scope>
</reference>
<dbReference type="PANTHER" id="PTHR33067">
    <property type="entry name" value="RNA-DIRECTED DNA POLYMERASE-RELATED"/>
    <property type="match status" value="1"/>
</dbReference>
<dbReference type="PANTHER" id="PTHR33067:SF9">
    <property type="entry name" value="RNA-DIRECTED DNA POLYMERASE"/>
    <property type="match status" value="1"/>
</dbReference>